<dbReference type="EC" id="4.2.1.20" evidence="8"/>
<name>A0ABY5BXQ6_9LACO</name>
<dbReference type="Pfam" id="PF00290">
    <property type="entry name" value="Trp_syntA"/>
    <property type="match status" value="1"/>
</dbReference>
<comment type="function">
    <text evidence="8">The alpha subunit is responsible for the aldol cleavage of indoleglycerol phosphate to indole and glyceraldehyde 3-phosphate.</text>
</comment>
<dbReference type="InterPro" id="IPR011060">
    <property type="entry name" value="RibuloseP-bd_barrel"/>
</dbReference>
<accession>A0ABY5BXQ6</accession>
<reference evidence="10" key="1">
    <citation type="submission" date="2022-05" db="EMBL/GenBank/DDBJ databases">
        <authorList>
            <person name="Oliphant S.A."/>
            <person name="Watson-Haigh N.S."/>
            <person name="Sumby K.M."/>
            <person name="Gardner J.M."/>
            <person name="Jiranek V."/>
        </authorList>
    </citation>
    <scope>NUCLEOTIDE SEQUENCE</scope>
    <source>
        <strain evidence="10">KI11_C11</strain>
    </source>
</reference>
<organism evidence="10 11">
    <name type="scientific">Fructilactobacillus hinvesii</name>
    <dbReference type="NCBI Taxonomy" id="2940300"/>
    <lineage>
        <taxon>Bacteria</taxon>
        <taxon>Bacillati</taxon>
        <taxon>Bacillota</taxon>
        <taxon>Bacilli</taxon>
        <taxon>Lactobacillales</taxon>
        <taxon>Lactobacillaceae</taxon>
        <taxon>Fructilactobacillus</taxon>
    </lineage>
</organism>
<evidence type="ECO:0000256" key="7">
    <source>
        <dbReference type="ARBA" id="ARBA00049047"/>
    </source>
</evidence>
<feature type="active site" description="Proton acceptor" evidence="8">
    <location>
        <position position="44"/>
    </location>
</feature>
<dbReference type="InterPro" id="IPR013785">
    <property type="entry name" value="Aldolase_TIM"/>
</dbReference>
<dbReference type="Gene3D" id="3.20.20.70">
    <property type="entry name" value="Aldolase class I"/>
    <property type="match status" value="1"/>
</dbReference>
<dbReference type="InterPro" id="IPR018204">
    <property type="entry name" value="Trp_synthase_alpha_AS"/>
</dbReference>
<keyword evidence="6 8" id="KW-0456">Lyase</keyword>
<evidence type="ECO:0000256" key="2">
    <source>
        <dbReference type="ARBA" id="ARBA00011270"/>
    </source>
</evidence>
<dbReference type="NCBIfam" id="TIGR00262">
    <property type="entry name" value="trpA"/>
    <property type="match status" value="1"/>
</dbReference>
<dbReference type="GO" id="GO:0004834">
    <property type="term" value="F:tryptophan synthase activity"/>
    <property type="evidence" value="ECO:0007669"/>
    <property type="project" value="UniProtKB-EC"/>
</dbReference>
<comment type="pathway">
    <text evidence="1 8">Amino-acid biosynthesis; L-tryptophan biosynthesis; L-tryptophan from chorismate: step 5/5.</text>
</comment>
<dbReference type="CDD" id="cd04724">
    <property type="entry name" value="Tryptophan_synthase_alpha"/>
    <property type="match status" value="1"/>
</dbReference>
<evidence type="ECO:0000256" key="1">
    <source>
        <dbReference type="ARBA" id="ARBA00004733"/>
    </source>
</evidence>
<comment type="catalytic activity">
    <reaction evidence="7 8">
        <text>(1S,2R)-1-C-(indol-3-yl)glycerol 3-phosphate + L-serine = D-glyceraldehyde 3-phosphate + L-tryptophan + H2O</text>
        <dbReference type="Rhea" id="RHEA:10532"/>
        <dbReference type="ChEBI" id="CHEBI:15377"/>
        <dbReference type="ChEBI" id="CHEBI:33384"/>
        <dbReference type="ChEBI" id="CHEBI:57912"/>
        <dbReference type="ChEBI" id="CHEBI:58866"/>
        <dbReference type="ChEBI" id="CHEBI:59776"/>
        <dbReference type="EC" id="4.2.1.20"/>
    </reaction>
</comment>
<keyword evidence="4 8" id="KW-0822">Tryptophan biosynthesis</keyword>
<dbReference type="PANTHER" id="PTHR43406">
    <property type="entry name" value="TRYPTOPHAN SYNTHASE, ALPHA CHAIN"/>
    <property type="match status" value="1"/>
</dbReference>
<keyword evidence="5 8" id="KW-0057">Aromatic amino acid biosynthesis</keyword>
<evidence type="ECO:0000256" key="3">
    <source>
        <dbReference type="ARBA" id="ARBA00022605"/>
    </source>
</evidence>
<comment type="subunit">
    <text evidence="2 8">Tetramer of two alpha and two beta chains.</text>
</comment>
<evidence type="ECO:0000313" key="10">
    <source>
        <dbReference type="EMBL" id="USS88519.1"/>
    </source>
</evidence>
<gene>
    <name evidence="8 10" type="primary">trpA</name>
    <name evidence="10" type="ORF">M3M39_03325</name>
</gene>
<protein>
    <recommendedName>
        <fullName evidence="8">Tryptophan synthase alpha chain</fullName>
        <ecNumber evidence="8">4.2.1.20</ecNumber>
    </recommendedName>
</protein>
<dbReference type="PANTHER" id="PTHR43406:SF1">
    <property type="entry name" value="TRYPTOPHAN SYNTHASE ALPHA CHAIN, CHLOROPLASTIC"/>
    <property type="match status" value="1"/>
</dbReference>
<keyword evidence="11" id="KW-1185">Reference proteome</keyword>
<proteinExistence type="inferred from homology"/>
<evidence type="ECO:0000256" key="9">
    <source>
        <dbReference type="RuleBase" id="RU003662"/>
    </source>
</evidence>
<evidence type="ECO:0000256" key="8">
    <source>
        <dbReference type="HAMAP-Rule" id="MF_00131"/>
    </source>
</evidence>
<keyword evidence="3 8" id="KW-0028">Amino-acid biosynthesis</keyword>
<sequence>MSKLEQVFVDQQAFVGFVVAGDPSLDATVDNILALAAGGADLVEVGIPFSDPVADGPVIAAADKRALDRQVTTDDVFNVIRRVREQSDVPLVFLTYVNLVYQVGYREFCRRCAELNVAGMIIPDLPYEEQAELLAATQEFNLDLVQLIAPTSQARIKKIAERATGFIYLVSSMGTTGTRDEFQTDLQAVITEIRRYTYTPVAIGFGIHTPEQAHAMIQVADGVIVGSQIVDLIAKAGTQAPEQLTAYVREMKQAVAK</sequence>
<evidence type="ECO:0000256" key="5">
    <source>
        <dbReference type="ARBA" id="ARBA00023141"/>
    </source>
</evidence>
<dbReference type="SUPFAM" id="SSF51366">
    <property type="entry name" value="Ribulose-phoshate binding barrel"/>
    <property type="match status" value="1"/>
</dbReference>
<evidence type="ECO:0000256" key="6">
    <source>
        <dbReference type="ARBA" id="ARBA00023239"/>
    </source>
</evidence>
<dbReference type="PROSITE" id="PS00167">
    <property type="entry name" value="TRP_SYNTHASE_ALPHA"/>
    <property type="match status" value="1"/>
</dbReference>
<feature type="active site" description="Proton acceptor" evidence="8">
    <location>
        <position position="55"/>
    </location>
</feature>
<comment type="similarity">
    <text evidence="8 9">Belongs to the TrpA family.</text>
</comment>
<evidence type="ECO:0000313" key="11">
    <source>
        <dbReference type="Proteomes" id="UP001057025"/>
    </source>
</evidence>
<dbReference type="InterPro" id="IPR002028">
    <property type="entry name" value="Trp_synthase_suA"/>
</dbReference>
<dbReference type="Proteomes" id="UP001057025">
    <property type="component" value="Chromosome"/>
</dbReference>
<dbReference type="RefSeq" id="WP_252797825.1">
    <property type="nucleotide sequence ID" value="NZ_CP097118.1"/>
</dbReference>
<dbReference type="EMBL" id="CP097118">
    <property type="protein sequence ID" value="USS88519.1"/>
    <property type="molecule type" value="Genomic_DNA"/>
</dbReference>
<dbReference type="HAMAP" id="MF_00131">
    <property type="entry name" value="Trp_synth_alpha"/>
    <property type="match status" value="1"/>
</dbReference>
<evidence type="ECO:0000256" key="4">
    <source>
        <dbReference type="ARBA" id="ARBA00022822"/>
    </source>
</evidence>